<accession>A0ABR0R0F2</accession>
<gene>
    <name evidence="1" type="ORF">PVK06_001160</name>
</gene>
<protein>
    <submittedName>
        <fullName evidence="1">Uncharacterized protein</fullName>
    </submittedName>
</protein>
<keyword evidence="2" id="KW-1185">Reference proteome</keyword>
<comment type="caution">
    <text evidence="1">The sequence shown here is derived from an EMBL/GenBank/DDBJ whole genome shotgun (WGS) entry which is preliminary data.</text>
</comment>
<reference evidence="1 2" key="1">
    <citation type="submission" date="2023-03" db="EMBL/GenBank/DDBJ databases">
        <title>WGS of Gossypium arboreum.</title>
        <authorList>
            <person name="Yu D."/>
        </authorList>
    </citation>
    <scope>NUCLEOTIDE SEQUENCE [LARGE SCALE GENOMIC DNA]</scope>
    <source>
        <tissue evidence="1">Leaf</tissue>
    </source>
</reference>
<dbReference type="EMBL" id="JARKNE010000001">
    <property type="protein sequence ID" value="KAK5845009.1"/>
    <property type="molecule type" value="Genomic_DNA"/>
</dbReference>
<evidence type="ECO:0000313" key="2">
    <source>
        <dbReference type="Proteomes" id="UP001358586"/>
    </source>
</evidence>
<evidence type="ECO:0000313" key="1">
    <source>
        <dbReference type="EMBL" id="KAK5845009.1"/>
    </source>
</evidence>
<dbReference type="Proteomes" id="UP001358586">
    <property type="component" value="Chromosome 1"/>
</dbReference>
<name>A0ABR0R0F2_GOSAR</name>
<proteinExistence type="predicted"/>
<organism evidence="1 2">
    <name type="scientific">Gossypium arboreum</name>
    <name type="common">Tree cotton</name>
    <name type="synonym">Gossypium nanking</name>
    <dbReference type="NCBI Taxonomy" id="29729"/>
    <lineage>
        <taxon>Eukaryota</taxon>
        <taxon>Viridiplantae</taxon>
        <taxon>Streptophyta</taxon>
        <taxon>Embryophyta</taxon>
        <taxon>Tracheophyta</taxon>
        <taxon>Spermatophyta</taxon>
        <taxon>Magnoliopsida</taxon>
        <taxon>eudicotyledons</taxon>
        <taxon>Gunneridae</taxon>
        <taxon>Pentapetalae</taxon>
        <taxon>rosids</taxon>
        <taxon>malvids</taxon>
        <taxon>Malvales</taxon>
        <taxon>Malvaceae</taxon>
        <taxon>Malvoideae</taxon>
        <taxon>Gossypium</taxon>
    </lineage>
</organism>
<sequence>MFSLLNHFTQSKPVSRFTNSTLRLLLSSSFQAQKFYNLNTITHAYSSSTAASPREFKKAK</sequence>